<dbReference type="PANTHER" id="PTHR13162">
    <property type="entry name" value="CCR4-NOT TRANSCRIPTION COMPLEX"/>
    <property type="match status" value="1"/>
</dbReference>
<dbReference type="EMBL" id="ACFL01000323">
    <property type="protein sequence ID" value="EEU05392.1"/>
    <property type="molecule type" value="Genomic_DNA"/>
</dbReference>
<dbReference type="Gene3D" id="1.25.40.840">
    <property type="entry name" value="CCR4-NOT transcription complex subunit 1 TTP binding domain"/>
    <property type="match status" value="1"/>
</dbReference>
<dbReference type="Pfam" id="PF04054">
    <property type="entry name" value="Not1"/>
    <property type="match status" value="1"/>
</dbReference>
<evidence type="ECO:0000259" key="13">
    <source>
        <dbReference type="Pfam" id="PF16418"/>
    </source>
</evidence>
<evidence type="ECO:0000313" key="17">
    <source>
        <dbReference type="Proteomes" id="UP000008073"/>
    </source>
</evidence>
<dbReference type="Pfam" id="PF25097">
    <property type="entry name" value="ARM_Cnot1"/>
    <property type="match status" value="1"/>
</dbReference>
<dbReference type="OrthoDB" id="1933107at2759"/>
<name>C7GUV7_YEAS2</name>
<accession>C7GUV7</accession>
<evidence type="ECO:0000256" key="7">
    <source>
        <dbReference type="ARBA" id="ARBA00074459"/>
    </source>
</evidence>
<evidence type="ECO:0000259" key="11">
    <source>
        <dbReference type="Pfam" id="PF16415"/>
    </source>
</evidence>
<organism evidence="16 17">
    <name type="scientific">Saccharomyces cerevisiae (strain JAY291)</name>
    <name type="common">Baker's yeast</name>
    <dbReference type="NCBI Taxonomy" id="574961"/>
    <lineage>
        <taxon>Eukaryota</taxon>
        <taxon>Fungi</taxon>
        <taxon>Dikarya</taxon>
        <taxon>Ascomycota</taxon>
        <taxon>Saccharomycotina</taxon>
        <taxon>Saccharomycetes</taxon>
        <taxon>Saccharomycetales</taxon>
        <taxon>Saccharomycetaceae</taxon>
        <taxon>Saccharomyces</taxon>
    </lineage>
</organism>
<comment type="caution">
    <text evidence="16">The sequence shown here is derived from an EMBL/GenBank/DDBJ whole genome shotgun (WGS) entry which is preliminary data.</text>
</comment>
<dbReference type="Pfam" id="PF16417">
    <property type="entry name" value="CNOT1_TTP_bind"/>
    <property type="match status" value="1"/>
</dbReference>
<dbReference type="PANTHER" id="PTHR13162:SF8">
    <property type="entry name" value="CCR4-NOT TRANSCRIPTION COMPLEX SUBUNIT 1"/>
    <property type="match status" value="1"/>
</dbReference>
<dbReference type="GO" id="GO:0017148">
    <property type="term" value="P:negative regulation of translation"/>
    <property type="evidence" value="ECO:0007669"/>
    <property type="project" value="InterPro"/>
</dbReference>
<evidence type="ECO:0000259" key="10">
    <source>
        <dbReference type="Pfam" id="PF12842"/>
    </source>
</evidence>
<dbReference type="Pfam" id="PF12842">
    <property type="entry name" value="DUF3819"/>
    <property type="match status" value="1"/>
</dbReference>
<feature type="domain" description="CCR4-Not complex component Not1 C-terminal" evidence="9">
    <location>
        <begin position="1714"/>
        <end position="2079"/>
    </location>
</feature>
<evidence type="ECO:0000259" key="14">
    <source>
        <dbReference type="Pfam" id="PF16419"/>
    </source>
</evidence>
<dbReference type="InterPro" id="IPR024557">
    <property type="entry name" value="CNOT1_dom_4"/>
</dbReference>
<evidence type="ECO:0000256" key="3">
    <source>
        <dbReference type="ARBA" id="ARBA00023015"/>
    </source>
</evidence>
<dbReference type="InterPro" id="IPR032191">
    <property type="entry name" value="CNOT1_CAF1_bind"/>
</dbReference>
<dbReference type="GO" id="GO:0030015">
    <property type="term" value="C:CCR4-NOT core complex"/>
    <property type="evidence" value="ECO:0007669"/>
    <property type="project" value="InterPro"/>
</dbReference>
<proteinExistence type="predicted"/>
<evidence type="ECO:0000256" key="6">
    <source>
        <dbReference type="ARBA" id="ARBA00059181"/>
    </source>
</evidence>
<feature type="domain" description="CCR4-NOT transcription complex subunit 1 CAF1-binding" evidence="11">
    <location>
        <begin position="778"/>
        <end position="995"/>
    </location>
</feature>
<feature type="domain" description="CCR4-NOT transcription complex subunit 1" evidence="10">
    <location>
        <begin position="1087"/>
        <end position="1229"/>
    </location>
</feature>
<reference evidence="16 17" key="1">
    <citation type="journal article" date="2009" name="Genome Res.">
        <title>Genome structure of a Saccharomyces cerevisiae strain widely used in bioethanol production.</title>
        <authorList>
            <person name="Argueso J.L."/>
            <person name="Carazzolle M.F."/>
            <person name="Mieczkowski P.A."/>
            <person name="Duarte F.M."/>
            <person name="Netto O.V."/>
            <person name="Missawa S.K."/>
            <person name="Galzerani F."/>
            <person name="Costa G.G."/>
            <person name="Vidal R.O."/>
            <person name="Noronha M.F."/>
            <person name="Dominska M."/>
            <person name="Andrietta M.G."/>
            <person name="Andrietta S.R."/>
            <person name="Cunha A.F."/>
            <person name="Gomes L.H."/>
            <person name="Tavares F.C."/>
            <person name="Alcarde A.R."/>
            <person name="Dietrich F.S."/>
            <person name="McCusker J.H."/>
            <person name="Petes T.D."/>
            <person name="Pereira G.A."/>
        </authorList>
    </citation>
    <scope>NUCLEOTIDE SEQUENCE [LARGE SCALE GENOMIC DNA]</scope>
    <source>
        <strain evidence="16 17">JAY291</strain>
    </source>
</reference>
<evidence type="ECO:0000256" key="8">
    <source>
        <dbReference type="SAM" id="MobiDB-lite"/>
    </source>
</evidence>
<gene>
    <name evidence="16" type="primary">CDC39</name>
    <name evidence="16" type="ORF">C1Q_04233</name>
</gene>
<dbReference type="GO" id="GO:0000289">
    <property type="term" value="P:nuclear-transcribed mRNA poly(A) tail shortening"/>
    <property type="evidence" value="ECO:0007669"/>
    <property type="project" value="UniProtKB-ARBA"/>
</dbReference>
<dbReference type="FunFam" id="1.25.40.180:FF:000012">
    <property type="entry name" value="Ccr4-Not transcription complex subunit"/>
    <property type="match status" value="1"/>
</dbReference>
<dbReference type="InterPro" id="IPR032195">
    <property type="entry name" value="CNOT1_HEAT_N"/>
</dbReference>
<comment type="function">
    <text evidence="6">Acts as a component of the CCR4-NOT core complex, which in the nucleus seems to be a general transcription factor, and in the cytoplasm the major mRNA deadenylase involved in mRNA turnover. The NOT protein subcomplex negatively regulates the basal and activated transcription of many genes. Preferentially affects TC-type TATA element-dependent transcription. Could directly or indirectly inhibit component(s) of the general transcription machinery.</text>
</comment>
<dbReference type="InterPro" id="IPR032194">
    <property type="entry name" value="CNOT1_HEAT"/>
</dbReference>
<dbReference type="Pfam" id="PF16419">
    <property type="entry name" value="CNOT1_HEAT_N"/>
    <property type="match status" value="1"/>
</dbReference>
<evidence type="ECO:0000259" key="15">
    <source>
        <dbReference type="Pfam" id="PF25097"/>
    </source>
</evidence>
<feature type="domain" description="CCR4-NOT transcription complex subunit 1-like NOT1 connector" evidence="15">
    <location>
        <begin position="1389"/>
        <end position="1540"/>
    </location>
</feature>
<dbReference type="InterPro" id="IPR007196">
    <property type="entry name" value="CCR4-Not_Not1_C"/>
</dbReference>
<dbReference type="Gene3D" id="1.25.40.180">
    <property type="match status" value="1"/>
</dbReference>
<dbReference type="FunFam" id="1.25.40.800:FF:000007">
    <property type="entry name" value="Cdc39p"/>
    <property type="match status" value="1"/>
</dbReference>
<evidence type="ECO:0000256" key="1">
    <source>
        <dbReference type="ARBA" id="ARBA00004123"/>
    </source>
</evidence>
<dbReference type="Gene3D" id="1.25.40.800">
    <property type="match status" value="1"/>
</dbReference>
<evidence type="ECO:0000256" key="4">
    <source>
        <dbReference type="ARBA" id="ARBA00023163"/>
    </source>
</evidence>
<keyword evidence="2" id="KW-0678">Repressor</keyword>
<keyword evidence="5" id="KW-0539">Nucleus</keyword>
<keyword evidence="3" id="KW-0805">Transcription regulation</keyword>
<dbReference type="FunFam" id="1.25.40.790:FF:000009">
    <property type="entry name" value="CCR4-NOT transcriptional complex subunit"/>
    <property type="match status" value="1"/>
</dbReference>
<evidence type="ECO:0000256" key="5">
    <source>
        <dbReference type="ARBA" id="ARBA00023242"/>
    </source>
</evidence>
<comment type="subcellular location">
    <subcellularLocation>
        <location evidence="1">Nucleus</location>
    </subcellularLocation>
</comment>
<feature type="region of interest" description="Disordered" evidence="8">
    <location>
        <begin position="1328"/>
        <end position="1350"/>
    </location>
</feature>
<protein>
    <recommendedName>
        <fullName evidence="7">General negative regulator of transcription subunit 1</fullName>
    </recommendedName>
</protein>
<dbReference type="GO" id="GO:0060090">
    <property type="term" value="F:molecular adaptor activity"/>
    <property type="evidence" value="ECO:0007669"/>
    <property type="project" value="TreeGrafter"/>
</dbReference>
<sequence>MLSATYRDLNTASNLETSKEKQAAQIVIAQISLLFTTLNNDNFESVEREIRHILDRSSVDIYIKVWERLLTLSSRDILQAGKFLLQENLLHRLLLEFAKDLPKKSTDLIELLKERTFNNQEFQKQTGITLSLFIDLFDKSANKDIIESLDRSSQINDFKTIKMNHTNYLRNFFLQTTPETLESNLRDLLHSLEGESLNDLLALLLSEILSPGSQNLQNDPTRSWLTPPMVLDATNRGNVIARSISSLQANQINWNRVFNLMSTKYFLSAPLMPTTASLSCLFAALHDGPVIDEFFSCDWKVIFKLDLAIQLHKWSVQNGCFDLLNAEGTRKVSETIPNTKQSLLYLLSIASLNLELFLQREELSDGPMLAYFQECFFEDFNHAPEYLILALVKEMKRFVLLIENRTVIDEILITLLIQVHNKSPSSFKDVISTITDDSKIVDAAKTIINSDDAPIANFLKSLLDTGRLDTVINKLPFNEAFKILPCARQIGWEGFDTFLKTKVSPSNVDVVLESLEAQTKMTDTNTPFRSLKTFDLFAFHSLIEVLNKCPLDVLQLQRFESLEFSLLIAFPRLINFGFGHDEAILANGDIAGINNDIEKEMQNYLQKMYSGELAIKDVIELLRRLRDSDLPRDQEVFTCITHAVIAESTFFQDYPLDALATTSVLFGSMILFQLLRGFVLDVAFRIIMRFAKEPPESKMFKFAVQAIYAFRIRLAEYPQYCKVLLRDVPALKSQAQVYQSIVEAATLANAPKERSRPVQEMIPLKFFAVDEVSCQINQEGAPKDVVEKVLFVLNNVTLANLNNKVDELKKSLTPNYFSWFSTYLVTQRAKTEPNYHDLYSKVIVAMGSGLLHQFMVNVTLRQLFVLLSTKDEQAIDKKHLKNLASWLGCITLALNKPIKHKNIAFREMLIEAYKENRLEIVVPFVTKILQGASESKIFKPPNPWTVGILKLLIELNEKANWKLSLTFEVEVLLKSFNLTTKSLKPSNFINTPEVIETLSGALGSITLEQQQTEQQRQIILMQQHQQQMLIYQQRQQQQQQRQQQQQQHHISANTIADQQAAFGGEGSISHDNPFNNLLGSTIFVTHPDLKRVFQMALAKSVREILLEVVEKSSGIAVVTTTKIILKDFATEVDESKLKTAAIIMVRHLAQSLARATSIEPLKEGIRSTMQSLAPNLMSLSSSPAEELDTAINENIGIALVLIEKASMDKSTQDLADQLMQAIAIRRYHKERRADQPFITQNTNPYSLSLPEPLGLKNTGVTPQQFRVYEEFGKNIPNLDVIPFAGLPAHAPPMTQNVGLAQPQQQQAQMPTQILTSEQIRAQQQQQQLQKNRLNQPSQSAQPPGVNVPNPQGGIAAVQSDLEQNQRVLVHLMDILVSQIKENATKNNLAELGDQNQIKTIIFQILTFIAKSAQKDQLALKVSQAVVNSLFATSESPLCREVLSLLLEKLCSLSLVARKDVVWWLVYALDSRKFNVPVIRSLLEVNLIDATELDNVLVTAMKNKMENSTEFAMKLIQNTVLSDDPILMRMDFIKTLEHLASSEDENVKKFIKEFEGTKIMPVRKGTKTTRTEKFYLVFTEWVKLLQRVENNDVITTVFIKQLVEKGVISDTDNLLTFVKSSLELSVSSFKESDPTDEVFIAIDALGSLIIKLLILQDFKDDTRRDYINAIFSVIVLVFAKDHSQEGTTFNERPYFRLFSNILYEWATIRTHNFVRISDSSTRQELIEFDSVFYNTFSGYLHALQPFAFPGFSFAWVTLLSHRMLLPIMLRLPNKIGWEKLMLLIIDLFKFLDQYTSKHAVSDAVSVVYKGTLRVILGISNDMPSFLIENHYELMNNLPPTYFQLKNVILSAIPKNMTVPNPYDVDLNMEDIPACKELPEVFFDPVIDLHSLKKPVDNYLRIPSNSLLRTILSAIYKDTYDIKKGVGYDFLSVDSKLIRAIVLHVGIEAGIEYKRTSSNAVFNTKSSYYTLLFNLIQNGSIEMKYQIILSIVEQLRYPNIHTYWFSFVLMNMFKSDEWNDQKLEVQEIILRNFLKRIIVNKPHTWGVSVFFTQLINNNDINLLDLPFVQSVPEIKLILQQLVKYSKKYTTSEQDDQSATINRRQTPLQSNA</sequence>
<dbReference type="GO" id="GO:0000932">
    <property type="term" value="C:P-body"/>
    <property type="evidence" value="ECO:0007669"/>
    <property type="project" value="TreeGrafter"/>
</dbReference>
<dbReference type="InterPro" id="IPR040398">
    <property type="entry name" value="Not1"/>
</dbReference>
<dbReference type="Pfam" id="PF16418">
    <property type="entry name" value="CNOT1_HEAT"/>
    <property type="match status" value="1"/>
</dbReference>
<feature type="domain" description="CCR4-NOT transcription complex subunit 1 HEAT repeat" evidence="13">
    <location>
        <begin position="406"/>
        <end position="546"/>
    </location>
</feature>
<dbReference type="Pfam" id="PF16415">
    <property type="entry name" value="CNOT1_CAF1_bind"/>
    <property type="match status" value="1"/>
</dbReference>
<evidence type="ECO:0000256" key="2">
    <source>
        <dbReference type="ARBA" id="ARBA00022491"/>
    </source>
</evidence>
<feature type="domain" description="CCR4-NOT transcription complex subunit 1 TTP binding" evidence="12">
    <location>
        <begin position="592"/>
        <end position="744"/>
    </location>
</feature>
<dbReference type="InterPro" id="IPR038535">
    <property type="entry name" value="CNOT1_TTP_bind_sf"/>
</dbReference>
<feature type="domain" description="CCR4-NOT transcription complex subunit 1 HEAT repeat 1" evidence="14">
    <location>
        <begin position="169"/>
        <end position="392"/>
    </location>
</feature>
<dbReference type="InterPro" id="IPR055454">
    <property type="entry name" value="CNOT1-like_NOT1_connector"/>
</dbReference>
<keyword evidence="4" id="KW-0804">Transcription</keyword>
<dbReference type="Proteomes" id="UP000008073">
    <property type="component" value="Unassembled WGS sequence"/>
</dbReference>
<dbReference type="Gene3D" id="1.25.40.790">
    <property type="match status" value="1"/>
</dbReference>
<dbReference type="GO" id="GO:0005634">
    <property type="term" value="C:nucleus"/>
    <property type="evidence" value="ECO:0007669"/>
    <property type="project" value="UniProtKB-SubCell"/>
</dbReference>
<evidence type="ECO:0000259" key="9">
    <source>
        <dbReference type="Pfam" id="PF04054"/>
    </source>
</evidence>
<dbReference type="InterPro" id="IPR032193">
    <property type="entry name" value="CNOT1_TTP_bind"/>
</dbReference>
<evidence type="ECO:0000259" key="12">
    <source>
        <dbReference type="Pfam" id="PF16417"/>
    </source>
</evidence>
<dbReference type="CDD" id="cd20710">
    <property type="entry name" value="NOT1_connector"/>
    <property type="match status" value="1"/>
</dbReference>
<evidence type="ECO:0000313" key="16">
    <source>
        <dbReference type="EMBL" id="EEU05392.1"/>
    </source>
</evidence>